<feature type="region of interest" description="Disordered" evidence="2">
    <location>
        <begin position="32"/>
        <end position="67"/>
    </location>
</feature>
<reference evidence="5 6" key="1">
    <citation type="journal article" date="2016" name="Genome Biol. Evol.">
        <title>Divergent and convergent evolution of fungal pathogenicity.</title>
        <authorList>
            <person name="Shang Y."/>
            <person name="Xiao G."/>
            <person name="Zheng P."/>
            <person name="Cen K."/>
            <person name="Zhan S."/>
            <person name="Wang C."/>
        </authorList>
    </citation>
    <scope>NUCLEOTIDE SEQUENCE [LARGE SCALE GENOMIC DNA]</scope>
    <source>
        <strain evidence="5 6">ARSEF 2679</strain>
    </source>
</reference>
<evidence type="ECO:0000313" key="6">
    <source>
        <dbReference type="Proteomes" id="UP000076744"/>
    </source>
</evidence>
<dbReference type="Gene3D" id="3.10.260.10">
    <property type="entry name" value="Transcription regulator HTH, APSES-type DNA-binding domain"/>
    <property type="match status" value="1"/>
</dbReference>
<dbReference type="CDD" id="cd00060">
    <property type="entry name" value="FHA"/>
    <property type="match status" value="1"/>
</dbReference>
<keyword evidence="5" id="KW-0418">Kinase</keyword>
<dbReference type="GO" id="GO:0005524">
    <property type="term" value="F:ATP binding"/>
    <property type="evidence" value="ECO:0007669"/>
    <property type="project" value="InterPro"/>
</dbReference>
<proteinExistence type="inferred from homology"/>
<dbReference type="GO" id="GO:0005737">
    <property type="term" value="C:cytoplasm"/>
    <property type="evidence" value="ECO:0007669"/>
    <property type="project" value="TreeGrafter"/>
</dbReference>
<dbReference type="SUPFAM" id="SSF56112">
    <property type="entry name" value="Protein kinase-like (PK-like)"/>
    <property type="match status" value="1"/>
</dbReference>
<comment type="similarity">
    <text evidence="1">Belongs to the protein kinase superfamily. CAMK Ser/Thr protein kinase family. CHEK2 subfamily.</text>
</comment>
<dbReference type="Pfam" id="PF00498">
    <property type="entry name" value="FHA"/>
    <property type="match status" value="1"/>
</dbReference>
<dbReference type="Pfam" id="PF00069">
    <property type="entry name" value="Pkinase"/>
    <property type="match status" value="1"/>
</dbReference>
<dbReference type="STRING" id="1081104.A0A167TK64"/>
<dbReference type="Proteomes" id="UP000076744">
    <property type="component" value="Unassembled WGS sequence"/>
</dbReference>
<feature type="compositionally biased region" description="Basic and acidic residues" evidence="2">
    <location>
        <begin position="54"/>
        <end position="63"/>
    </location>
</feature>
<name>A0A167TK64_CORFA</name>
<dbReference type="SMART" id="SM00220">
    <property type="entry name" value="S_TKc"/>
    <property type="match status" value="1"/>
</dbReference>
<keyword evidence="6" id="KW-1185">Reference proteome</keyword>
<comment type="caution">
    <text evidence="5">The sequence shown here is derived from an EMBL/GenBank/DDBJ whole genome shotgun (WGS) entry which is preliminary data.</text>
</comment>
<dbReference type="SUPFAM" id="SSF49879">
    <property type="entry name" value="SMAD/FHA domain"/>
    <property type="match status" value="1"/>
</dbReference>
<dbReference type="CDD" id="cd00180">
    <property type="entry name" value="PKc"/>
    <property type="match status" value="1"/>
</dbReference>
<feature type="domain" description="FHA" evidence="3">
    <location>
        <begin position="83"/>
        <end position="134"/>
    </location>
</feature>
<protein>
    <submittedName>
        <fullName evidence="5">Protein kinase-like domain protein</fullName>
    </submittedName>
</protein>
<evidence type="ECO:0000313" key="5">
    <source>
        <dbReference type="EMBL" id="OAA60685.1"/>
    </source>
</evidence>
<dbReference type="InterPro" id="IPR008271">
    <property type="entry name" value="Ser/Thr_kinase_AS"/>
</dbReference>
<dbReference type="InterPro" id="IPR053235">
    <property type="entry name" value="Ser_Thr_kinase"/>
</dbReference>
<organism evidence="5 6">
    <name type="scientific">Cordyceps fumosorosea (strain ARSEF 2679)</name>
    <name type="common">Isaria fumosorosea</name>
    <dbReference type="NCBI Taxonomy" id="1081104"/>
    <lineage>
        <taxon>Eukaryota</taxon>
        <taxon>Fungi</taxon>
        <taxon>Dikarya</taxon>
        <taxon>Ascomycota</taxon>
        <taxon>Pezizomycotina</taxon>
        <taxon>Sordariomycetes</taxon>
        <taxon>Hypocreomycetidae</taxon>
        <taxon>Hypocreales</taxon>
        <taxon>Cordycipitaceae</taxon>
        <taxon>Cordyceps</taxon>
    </lineage>
</organism>
<dbReference type="RefSeq" id="XP_018703356.1">
    <property type="nucleotide sequence ID" value="XM_018849329.1"/>
</dbReference>
<sequence length="889" mass="99253">MEDLDLIARVYAVAHHTQSATEAIMNSIHYVSPVEAPPPDETEYNSREPTPTPDPRKSDKTPPPEDPFLELRFSKVPRSSHGFLFGRHPNCDVVLPNRTGFSHYQCSITFDAEGRLIVKDLQSTLGTIVKYNDKANSRRSGFRWIISGCKTALHDKVIVIEIDDTVCFRIVVPQHSIESPVYVSKVDRWCAGQQTTQDLFQAIDLRIRPDTQCPTGAHTPCTDPIFLSEEVGKGGHGVVTYQWNVSDGFEFVVKEPLRPRHFNKEAWKNEARIMNLISGRSPYIVTFFGANFEPFPRIALEYLPGGSLEDKSGFSTKERGMILSQCLEGLSFLHEHNPVIVHRDIKPGNILIKSRDEHGIQVKLGDFGLSKDHDIMSTMCGTHGYLAPEVYKNNQYSKTGGLEERSYTAAVDIWSLGVVLCGLEWPLPEWDRKYEGLGMYWGELVRETFLGALDQKFDALGEFVLNKMLSVQPNLRPGAGQCLEEVSLVIQNDTAALPFTGSGSSKQTTSRHASCGGLLTVVPGQTLLDTDWTPSTALERAAGNPGRTPNAHPQRAARRRVDRVSHISIRDLFFDKAGLVRMIVNRQEVSMRMPGFQISASELFRVVQLDKTYRDNFVRKLKQRQAIEWEASKRQSWVNFREGVFLCQALGIEGELYPLLSLPGLDFPPRERNYLLNDTDGFKVLQWNGNDIPYKPGERIVGITALSKLVNGARNRVRQFLRARPEIKRTTVRRGAVIFYGTYVSYEDAMTVCSRFNLDAAPVEHLMNSPSPEQVPSGAVPSLAGPVRKVALLEDAQPGGLTRDEVRSALASLPRLAQDQDTATKQCSFFTEASYSNGSYLAPACQSHLQLRDPVRSVEDLGEAAEASANYDIGGYDSDSGFAEFLNKH</sequence>
<dbReference type="Gene3D" id="2.60.200.20">
    <property type="match status" value="1"/>
</dbReference>
<dbReference type="InterPro" id="IPR008984">
    <property type="entry name" value="SMAD_FHA_dom_sf"/>
</dbReference>
<dbReference type="EMBL" id="AZHB01000014">
    <property type="protein sequence ID" value="OAA60685.1"/>
    <property type="molecule type" value="Genomic_DNA"/>
</dbReference>
<gene>
    <name evidence="5" type="ORF">ISF_05724</name>
</gene>
<feature type="region of interest" description="Disordered" evidence="2">
    <location>
        <begin position="538"/>
        <end position="559"/>
    </location>
</feature>
<dbReference type="InterPro" id="IPR000719">
    <property type="entry name" value="Prot_kinase_dom"/>
</dbReference>
<evidence type="ECO:0000259" key="4">
    <source>
        <dbReference type="PROSITE" id="PS50011"/>
    </source>
</evidence>
<dbReference type="InterPro" id="IPR036887">
    <property type="entry name" value="HTH_APSES_sf"/>
</dbReference>
<feature type="domain" description="Protein kinase" evidence="4">
    <location>
        <begin position="225"/>
        <end position="488"/>
    </location>
</feature>
<dbReference type="Gene3D" id="1.10.510.10">
    <property type="entry name" value="Transferase(Phosphotransferase) domain 1"/>
    <property type="match status" value="1"/>
</dbReference>
<dbReference type="SMART" id="SM00240">
    <property type="entry name" value="FHA"/>
    <property type="match status" value="1"/>
</dbReference>
<dbReference type="PROSITE" id="PS50006">
    <property type="entry name" value="FHA_DOMAIN"/>
    <property type="match status" value="1"/>
</dbReference>
<dbReference type="AlphaFoldDB" id="A0A167TK64"/>
<dbReference type="OrthoDB" id="4870618at2759"/>
<dbReference type="GO" id="GO:0003677">
    <property type="term" value="F:DNA binding"/>
    <property type="evidence" value="ECO:0007669"/>
    <property type="project" value="InterPro"/>
</dbReference>
<dbReference type="GeneID" id="30022016"/>
<evidence type="ECO:0000256" key="1">
    <source>
        <dbReference type="ARBA" id="ARBA00005575"/>
    </source>
</evidence>
<dbReference type="SUPFAM" id="SSF54616">
    <property type="entry name" value="DNA-binding domain of Mlu1-box binding protein MBP1"/>
    <property type="match status" value="1"/>
</dbReference>
<dbReference type="GO" id="GO:0004674">
    <property type="term" value="F:protein serine/threonine kinase activity"/>
    <property type="evidence" value="ECO:0007669"/>
    <property type="project" value="TreeGrafter"/>
</dbReference>
<dbReference type="PANTHER" id="PTHR24361">
    <property type="entry name" value="MITOGEN-ACTIVATED KINASE KINASE KINASE"/>
    <property type="match status" value="1"/>
</dbReference>
<keyword evidence="5" id="KW-0808">Transferase</keyword>
<dbReference type="PROSITE" id="PS00108">
    <property type="entry name" value="PROTEIN_KINASE_ST"/>
    <property type="match status" value="1"/>
</dbReference>
<accession>A0A167TK64</accession>
<dbReference type="InterPro" id="IPR000253">
    <property type="entry name" value="FHA_dom"/>
</dbReference>
<evidence type="ECO:0000256" key="2">
    <source>
        <dbReference type="SAM" id="MobiDB-lite"/>
    </source>
</evidence>
<dbReference type="InterPro" id="IPR011009">
    <property type="entry name" value="Kinase-like_dom_sf"/>
</dbReference>
<evidence type="ECO:0000259" key="3">
    <source>
        <dbReference type="PROSITE" id="PS50006"/>
    </source>
</evidence>
<dbReference type="PROSITE" id="PS50011">
    <property type="entry name" value="PROTEIN_KINASE_DOM"/>
    <property type="match status" value="1"/>
</dbReference>